<evidence type="ECO:0000313" key="6">
    <source>
        <dbReference type="Proteomes" id="UP001059480"/>
    </source>
</evidence>
<dbReference type="Pfam" id="PF03816">
    <property type="entry name" value="LytR_cpsA_psr"/>
    <property type="match status" value="1"/>
</dbReference>
<feature type="region of interest" description="Disordered" evidence="2">
    <location>
        <begin position="357"/>
        <end position="438"/>
    </location>
</feature>
<accession>A0ABT1WN42</accession>
<dbReference type="RefSeq" id="WP_256945054.1">
    <property type="nucleotide sequence ID" value="NZ_JANHNZ010000004.1"/>
</dbReference>
<protein>
    <submittedName>
        <fullName evidence="5">LCP family protein</fullName>
    </submittedName>
</protein>
<evidence type="ECO:0000313" key="5">
    <source>
        <dbReference type="EMBL" id="MCQ9209938.1"/>
    </source>
</evidence>
<evidence type="ECO:0000256" key="3">
    <source>
        <dbReference type="SAM" id="Phobius"/>
    </source>
</evidence>
<reference evidence="5" key="3">
    <citation type="journal article" date="2023" name="Microbiol. Resour. Announc.">
        <title>Draft Genome Sequence of Granulicatella sp. Strain S8, Isolated from a Marine Fish, Seriola quinqueradiata.</title>
        <authorList>
            <person name="Lee M."/>
            <person name="Farooq A."/>
            <person name="Jeong J.B."/>
            <person name="Jung M.Y."/>
        </authorList>
    </citation>
    <scope>NUCLEOTIDE SEQUENCE</scope>
    <source>
        <strain evidence="5">S8</strain>
    </source>
</reference>
<evidence type="ECO:0000256" key="1">
    <source>
        <dbReference type="ARBA" id="ARBA00006068"/>
    </source>
</evidence>
<comment type="similarity">
    <text evidence="1">Belongs to the LytR/CpsA/Psr (LCP) family.</text>
</comment>
<keyword evidence="3" id="KW-0472">Membrane</keyword>
<dbReference type="Proteomes" id="UP001059480">
    <property type="component" value="Unassembled WGS sequence"/>
</dbReference>
<comment type="caution">
    <text evidence="5">The sequence shown here is derived from an EMBL/GenBank/DDBJ whole genome shotgun (WGS) entry which is preliminary data.</text>
</comment>
<gene>
    <name evidence="5" type="ORF">NPA36_05170</name>
</gene>
<organism evidence="5 6">
    <name type="scientific">Granulicatella seriolae</name>
    <dbReference type="NCBI Taxonomy" id="2967226"/>
    <lineage>
        <taxon>Bacteria</taxon>
        <taxon>Bacillati</taxon>
        <taxon>Bacillota</taxon>
        <taxon>Bacilli</taxon>
        <taxon>Lactobacillales</taxon>
        <taxon>Carnobacteriaceae</taxon>
        <taxon>Granulicatella</taxon>
    </lineage>
</organism>
<dbReference type="Gene3D" id="3.40.630.190">
    <property type="entry name" value="LCP protein"/>
    <property type="match status" value="1"/>
</dbReference>
<keyword evidence="6" id="KW-1185">Reference proteome</keyword>
<dbReference type="InterPro" id="IPR050922">
    <property type="entry name" value="LytR/CpsA/Psr_CW_biosynth"/>
</dbReference>
<feature type="compositionally biased region" description="Low complexity" evidence="2">
    <location>
        <begin position="423"/>
        <end position="438"/>
    </location>
</feature>
<dbReference type="PANTHER" id="PTHR33392:SF6">
    <property type="entry name" value="POLYISOPRENYL-TEICHOIC ACID--PEPTIDOGLYCAN TEICHOIC ACID TRANSFERASE TAGU"/>
    <property type="match status" value="1"/>
</dbReference>
<feature type="compositionally biased region" description="Low complexity" evidence="2">
    <location>
        <begin position="407"/>
        <end position="416"/>
    </location>
</feature>
<dbReference type="InterPro" id="IPR004474">
    <property type="entry name" value="LytR_CpsA_psr"/>
</dbReference>
<feature type="transmembrane region" description="Helical" evidence="3">
    <location>
        <begin position="23"/>
        <end position="43"/>
    </location>
</feature>
<name>A0ABT1WN42_9LACT</name>
<feature type="compositionally biased region" description="Polar residues" evidence="2">
    <location>
        <begin position="372"/>
        <end position="382"/>
    </location>
</feature>
<reference evidence="5" key="1">
    <citation type="submission" date="2022-07" db="EMBL/GenBank/DDBJ databases">
        <authorList>
            <person name="Jung M.-Y."/>
            <person name="Lee M."/>
        </authorList>
    </citation>
    <scope>NUCLEOTIDE SEQUENCE</scope>
    <source>
        <strain evidence="5">S8</strain>
    </source>
</reference>
<feature type="compositionally biased region" description="Low complexity" evidence="2">
    <location>
        <begin position="384"/>
        <end position="398"/>
    </location>
</feature>
<evidence type="ECO:0000256" key="2">
    <source>
        <dbReference type="SAM" id="MobiDB-lite"/>
    </source>
</evidence>
<dbReference type="PANTHER" id="PTHR33392">
    <property type="entry name" value="POLYISOPRENYL-TEICHOIC ACID--PEPTIDOGLYCAN TEICHOIC ACID TRANSFERASE TAGU"/>
    <property type="match status" value="1"/>
</dbReference>
<dbReference type="NCBIfam" id="TIGR00350">
    <property type="entry name" value="lytR_cpsA_psr"/>
    <property type="match status" value="1"/>
</dbReference>
<proteinExistence type="inferred from homology"/>
<keyword evidence="3" id="KW-1133">Transmembrane helix</keyword>
<sequence>MKNKEVLESRIEKRKKKKSRKRIWRYIGYFLAIVLLAGTVYGVKAYLDVQNSLNKIQSEVNANKLRDSSVNIEASQPFSVLLLGTDTGIGGRTVEQDGERSDTMIVLTVNPKEQTTTMVSIPRDSYVEIAGNNTYDKINHAYAFGKAEMSINTVQKMLNIPIDYYIVVNMKGLSEIVDAVGGIDITSPLTFTFDDIPFEKDKPVTLDGMRALAFSRMRYEDPEGDYGRQQRQRMVIEAILRKALSLQSLTNYGPILSTIENNVLTNLSFNEIMSIQSKYQSSINNFSSATIQGDAMMINNIFYFYIQPEELLRVSNLLRSTLGLQPSTMSDLNIFEVDKTQIIDTDSASPYELEVNQVQPEYSSSSTSTSTWQEVDSSSYVAPSQPQSNTSVHSSSSSYEAPETPQSSEVSSSSSSTAPIPEVPSSSSTEVPSSSESN</sequence>
<keyword evidence="3" id="KW-0812">Transmembrane</keyword>
<dbReference type="EMBL" id="JANHNZ010000004">
    <property type="protein sequence ID" value="MCQ9209938.1"/>
    <property type="molecule type" value="Genomic_DNA"/>
</dbReference>
<feature type="domain" description="Cell envelope-related transcriptional attenuator" evidence="4">
    <location>
        <begin position="100"/>
        <end position="244"/>
    </location>
</feature>
<evidence type="ECO:0000259" key="4">
    <source>
        <dbReference type="Pfam" id="PF03816"/>
    </source>
</evidence>
<reference evidence="5" key="2">
    <citation type="journal article" date="2023" name="Curr. Microbiol.">
        <title>Granulicatella seriolae sp. nov., a Novel Facultative Anaerobe Isolated from Yellowtail Marine Fish.</title>
        <authorList>
            <person name="Lee M."/>
            <person name="Choi Y.J."/>
            <person name="Farooq A."/>
            <person name="Jeong J.B."/>
            <person name="Jung M.Y."/>
        </authorList>
    </citation>
    <scope>NUCLEOTIDE SEQUENCE</scope>
    <source>
        <strain evidence="5">S8</strain>
    </source>
</reference>